<dbReference type="GO" id="GO:1905515">
    <property type="term" value="P:non-motile cilium assembly"/>
    <property type="evidence" value="ECO:0007669"/>
    <property type="project" value="TreeGrafter"/>
</dbReference>
<proteinExistence type="predicted"/>
<feature type="domain" description="FUZ/MON1/HPS1 second Longin" evidence="1">
    <location>
        <begin position="63"/>
        <end position="151"/>
    </location>
</feature>
<evidence type="ECO:0000259" key="1">
    <source>
        <dbReference type="Pfam" id="PF19037"/>
    </source>
</evidence>
<protein>
    <recommendedName>
        <fullName evidence="1">FUZ/MON1/HPS1 second Longin domain-containing protein</fullName>
    </recommendedName>
</protein>
<comment type="caution">
    <text evidence="2">The sequence shown here is derived from an EMBL/GenBank/DDBJ whole genome shotgun (WGS) entry which is preliminary data.</text>
</comment>
<dbReference type="PANTHER" id="PTHR13559">
    <property type="entry name" value="INTRACELLULAR TRAFFIC PROTEIN-RELATED"/>
    <property type="match status" value="1"/>
</dbReference>
<evidence type="ECO:0000313" key="3">
    <source>
        <dbReference type="Proteomes" id="UP001367676"/>
    </source>
</evidence>
<dbReference type="InterPro" id="IPR026069">
    <property type="entry name" value="Fuzzy"/>
</dbReference>
<accession>A0AAN9TG99</accession>
<dbReference type="InterPro" id="IPR043971">
    <property type="entry name" value="FUZ/MON1/HPS1_longin_2"/>
</dbReference>
<keyword evidence="3" id="KW-1185">Reference proteome</keyword>
<dbReference type="EMBL" id="JBBCAQ010000038">
    <property type="protein sequence ID" value="KAK7571913.1"/>
    <property type="molecule type" value="Genomic_DNA"/>
</dbReference>
<dbReference type="Pfam" id="PF19037">
    <property type="entry name" value="Fuz_longin_2"/>
    <property type="match status" value="1"/>
</dbReference>
<dbReference type="GO" id="GO:0016192">
    <property type="term" value="P:vesicle-mediated transport"/>
    <property type="evidence" value="ECO:0007669"/>
    <property type="project" value="InterPro"/>
</dbReference>
<dbReference type="Proteomes" id="UP001367676">
    <property type="component" value="Unassembled WGS sequence"/>
</dbReference>
<reference evidence="2 3" key="1">
    <citation type="submission" date="2024-03" db="EMBL/GenBank/DDBJ databases">
        <title>Adaptation during the transition from Ophiocordyceps entomopathogen to insect associate is accompanied by gene loss and intensified selection.</title>
        <authorList>
            <person name="Ward C.M."/>
            <person name="Onetto C.A."/>
            <person name="Borneman A.R."/>
        </authorList>
    </citation>
    <scope>NUCLEOTIDE SEQUENCE [LARGE SCALE GENOMIC DNA]</scope>
    <source>
        <strain evidence="2">AWRI1</strain>
        <tissue evidence="2">Single Adult Female</tissue>
    </source>
</reference>
<organism evidence="2 3">
    <name type="scientific">Parthenolecanium corni</name>
    <dbReference type="NCBI Taxonomy" id="536013"/>
    <lineage>
        <taxon>Eukaryota</taxon>
        <taxon>Metazoa</taxon>
        <taxon>Ecdysozoa</taxon>
        <taxon>Arthropoda</taxon>
        <taxon>Hexapoda</taxon>
        <taxon>Insecta</taxon>
        <taxon>Pterygota</taxon>
        <taxon>Neoptera</taxon>
        <taxon>Paraneoptera</taxon>
        <taxon>Hemiptera</taxon>
        <taxon>Sternorrhyncha</taxon>
        <taxon>Coccoidea</taxon>
        <taxon>Coccidae</taxon>
        <taxon>Parthenolecanium</taxon>
    </lineage>
</organism>
<evidence type="ECO:0000313" key="2">
    <source>
        <dbReference type="EMBL" id="KAK7571913.1"/>
    </source>
</evidence>
<dbReference type="AlphaFoldDB" id="A0AAN9TG99"/>
<dbReference type="PANTHER" id="PTHR13559:SF1">
    <property type="entry name" value="PROTEIN FUZZY HOMOLOG"/>
    <property type="match status" value="1"/>
</dbReference>
<sequence length="222" mass="25115">MNGDAQNFMLQPSYPFIDEILRNADEFSENRSSISLLSMTEVYPSTLSFTLQEKLEEWSESISSLFCCLSIKEKIVVATPAWWDLTAIEKNLLSLMVAFNNSCSTFDIPVFLPVKSPKVAFRLISCHLMSDVWVSALCGPSPQIMEFEQSAVVCWGSVSDHLKNIASSFIPQIIPENMNMQNGIAGMGKYVLHGSIEDNKTYFDFLRIFYYQNIMELLTENG</sequence>
<name>A0AAN9TG99_9HEMI</name>
<gene>
    <name evidence="2" type="ORF">V9T40_014385</name>
</gene>